<evidence type="ECO:0000313" key="3">
    <source>
        <dbReference type="Proteomes" id="UP000183413"/>
    </source>
</evidence>
<reference evidence="2 3" key="1">
    <citation type="submission" date="2016-10" db="EMBL/GenBank/DDBJ databases">
        <authorList>
            <person name="de Groot N.N."/>
        </authorList>
    </citation>
    <scope>NUCLEOTIDE SEQUENCE [LARGE SCALE GENOMIC DNA]</scope>
    <source>
        <strain evidence="2 3">DSM 43067</strain>
    </source>
</reference>
<dbReference type="EMBL" id="FOVH01000026">
    <property type="protein sequence ID" value="SFQ28576.1"/>
    <property type="molecule type" value="Genomic_DNA"/>
</dbReference>
<dbReference type="AlphaFoldDB" id="A0A1I5X9Q8"/>
<sequence length="315" mass="34581">MIIFMSMRRAVRTITTLTAALAVALSGTAGGGAGTARADAARPQLLFYNHSYAVLDRATADAVEHSTYLRAFSDFEVRTTTGGGLTWKGRYLKGRETYIEFFSEGDLPGQDALFGSSGLALSVENQGELATVTDRLKAQGISDPAEYDQTRDFGDGVPVPWFDTIRTTGQQYDAFDPWAMEYRPEYFADPRSQTEPASHEGDVGRERYLPDGYRDHQMRDITAIELAVPERDLTNTVPLLKAGGFTLRKLPDGVVAVSGGTRIELHGVPRERAGMRRVEMSLNQPMTTRHTERIGNSTLVAGPGAHAVWTFDSPR</sequence>
<name>A0A1I5X9Q8_9ACTN</name>
<protein>
    <submittedName>
        <fullName evidence="2">Uncharacterized protein</fullName>
    </submittedName>
</protein>
<dbReference type="Proteomes" id="UP000183413">
    <property type="component" value="Unassembled WGS sequence"/>
</dbReference>
<dbReference type="STRING" id="1993.SAMN04489713_12626"/>
<evidence type="ECO:0000256" key="1">
    <source>
        <dbReference type="SAM" id="SignalP"/>
    </source>
</evidence>
<dbReference type="Pfam" id="PF19147">
    <property type="entry name" value="DUF5829"/>
    <property type="match status" value="1"/>
</dbReference>
<dbReference type="InterPro" id="IPR043869">
    <property type="entry name" value="DUF5829"/>
</dbReference>
<gene>
    <name evidence="2" type="ORF">SAMN04489713_12626</name>
</gene>
<accession>A0A1I5X9Q8</accession>
<proteinExistence type="predicted"/>
<organism evidence="2 3">
    <name type="scientific">Actinomadura madurae</name>
    <dbReference type="NCBI Taxonomy" id="1993"/>
    <lineage>
        <taxon>Bacteria</taxon>
        <taxon>Bacillati</taxon>
        <taxon>Actinomycetota</taxon>
        <taxon>Actinomycetes</taxon>
        <taxon>Streptosporangiales</taxon>
        <taxon>Thermomonosporaceae</taxon>
        <taxon>Actinomadura</taxon>
    </lineage>
</organism>
<keyword evidence="3" id="KW-1185">Reference proteome</keyword>
<keyword evidence="1" id="KW-0732">Signal</keyword>
<feature type="signal peptide" evidence="1">
    <location>
        <begin position="1"/>
        <end position="31"/>
    </location>
</feature>
<dbReference type="InParanoid" id="A0A1I5X9Q8"/>
<evidence type="ECO:0000313" key="2">
    <source>
        <dbReference type="EMBL" id="SFQ28576.1"/>
    </source>
</evidence>
<feature type="chain" id="PRO_5038937585" evidence="1">
    <location>
        <begin position="32"/>
        <end position="315"/>
    </location>
</feature>
<dbReference type="eggNOG" id="COG0346">
    <property type="taxonomic scope" value="Bacteria"/>
</dbReference>